<gene>
    <name evidence="8" type="ORF">BN1205_009450</name>
</gene>
<feature type="region of interest" description="Disordered" evidence="6">
    <location>
        <begin position="146"/>
        <end position="173"/>
    </location>
</feature>
<feature type="compositionally biased region" description="Basic and acidic residues" evidence="6">
    <location>
        <begin position="828"/>
        <end position="841"/>
    </location>
</feature>
<feature type="compositionally biased region" description="Polar residues" evidence="6">
    <location>
        <begin position="1560"/>
        <end position="1584"/>
    </location>
</feature>
<dbReference type="GO" id="GO:0003700">
    <property type="term" value="F:DNA-binding transcription factor activity"/>
    <property type="evidence" value="ECO:0007669"/>
    <property type="project" value="InterPro"/>
</dbReference>
<feature type="compositionally biased region" description="Low complexity" evidence="6">
    <location>
        <begin position="1148"/>
        <end position="1163"/>
    </location>
</feature>
<feature type="domain" description="AP2/ERF" evidence="7">
    <location>
        <begin position="1804"/>
        <end position="1855"/>
    </location>
</feature>
<feature type="compositionally biased region" description="Basic and acidic residues" evidence="6">
    <location>
        <begin position="1916"/>
        <end position="1925"/>
    </location>
</feature>
<evidence type="ECO:0000256" key="1">
    <source>
        <dbReference type="ARBA" id="ARBA00004123"/>
    </source>
</evidence>
<feature type="region of interest" description="Disordered" evidence="6">
    <location>
        <begin position="1916"/>
        <end position="2118"/>
    </location>
</feature>
<dbReference type="GO" id="GO:0005634">
    <property type="term" value="C:nucleus"/>
    <property type="evidence" value="ECO:0007669"/>
    <property type="project" value="UniProtKB-SubCell"/>
</dbReference>
<feature type="region of interest" description="Disordered" evidence="6">
    <location>
        <begin position="1105"/>
        <end position="1168"/>
    </location>
</feature>
<feature type="compositionally biased region" description="Basic and acidic residues" evidence="6">
    <location>
        <begin position="1218"/>
        <end position="1229"/>
    </location>
</feature>
<feature type="compositionally biased region" description="Basic and acidic residues" evidence="6">
    <location>
        <begin position="970"/>
        <end position="994"/>
    </location>
</feature>
<keyword evidence="3" id="KW-0238">DNA-binding</keyword>
<feature type="compositionally biased region" description="Polar residues" evidence="6">
    <location>
        <begin position="1652"/>
        <end position="1675"/>
    </location>
</feature>
<feature type="region of interest" description="Disordered" evidence="6">
    <location>
        <begin position="1463"/>
        <end position="1524"/>
    </location>
</feature>
<keyword evidence="4" id="KW-0804">Transcription</keyword>
<feature type="compositionally biased region" description="Basic and acidic residues" evidence="6">
    <location>
        <begin position="791"/>
        <end position="818"/>
    </location>
</feature>
<dbReference type="EMBL" id="LN714493">
    <property type="protein sequence ID" value="CEL72577.1"/>
    <property type="molecule type" value="Genomic_DNA"/>
</dbReference>
<feature type="region of interest" description="Disordered" evidence="6">
    <location>
        <begin position="1855"/>
        <end position="1887"/>
    </location>
</feature>
<feature type="compositionally biased region" description="Basic and acidic residues" evidence="6">
    <location>
        <begin position="708"/>
        <end position="719"/>
    </location>
</feature>
<feature type="region of interest" description="Disordered" evidence="6">
    <location>
        <begin position="1420"/>
        <end position="1444"/>
    </location>
</feature>
<evidence type="ECO:0000256" key="2">
    <source>
        <dbReference type="ARBA" id="ARBA00023015"/>
    </source>
</evidence>
<evidence type="ECO:0000256" key="4">
    <source>
        <dbReference type="ARBA" id="ARBA00023163"/>
    </source>
</evidence>
<feature type="region of interest" description="Disordered" evidence="6">
    <location>
        <begin position="791"/>
        <end position="871"/>
    </location>
</feature>
<name>A0A0F7UTZ9_TOXGV</name>
<organism evidence="8">
    <name type="scientific">Toxoplasma gondii (strain ATCC 50861 / VEG)</name>
    <dbReference type="NCBI Taxonomy" id="432359"/>
    <lineage>
        <taxon>Eukaryota</taxon>
        <taxon>Sar</taxon>
        <taxon>Alveolata</taxon>
        <taxon>Apicomplexa</taxon>
        <taxon>Conoidasida</taxon>
        <taxon>Coccidia</taxon>
        <taxon>Eucoccidiorida</taxon>
        <taxon>Eimeriorina</taxon>
        <taxon>Sarcocystidae</taxon>
        <taxon>Toxoplasma</taxon>
    </lineage>
</organism>
<accession>A0A0F7UTZ9</accession>
<feature type="compositionally biased region" description="Polar residues" evidence="6">
    <location>
        <begin position="1607"/>
        <end position="1617"/>
    </location>
</feature>
<feature type="region of interest" description="Disordered" evidence="6">
    <location>
        <begin position="1546"/>
        <end position="1690"/>
    </location>
</feature>
<feature type="compositionally biased region" description="Polar residues" evidence="6">
    <location>
        <begin position="725"/>
        <end position="736"/>
    </location>
</feature>
<comment type="subcellular location">
    <subcellularLocation>
        <location evidence="1">Nucleus</location>
    </subcellularLocation>
</comment>
<dbReference type="InterPro" id="IPR001471">
    <property type="entry name" value="AP2/ERF_dom"/>
</dbReference>
<dbReference type="Gene3D" id="1.20.5.2050">
    <property type="match status" value="1"/>
</dbReference>
<feature type="region of interest" description="Disordered" evidence="6">
    <location>
        <begin position="46"/>
        <end position="65"/>
    </location>
</feature>
<keyword evidence="2" id="KW-0805">Transcription regulation</keyword>
<feature type="compositionally biased region" description="Polar residues" evidence="6">
    <location>
        <begin position="153"/>
        <end position="169"/>
    </location>
</feature>
<feature type="compositionally biased region" description="Basic and acidic residues" evidence="6">
    <location>
        <begin position="851"/>
        <end position="867"/>
    </location>
</feature>
<dbReference type="GO" id="GO:0003677">
    <property type="term" value="F:DNA binding"/>
    <property type="evidence" value="ECO:0007669"/>
    <property type="project" value="UniProtKB-KW"/>
</dbReference>
<feature type="region of interest" description="Disordered" evidence="6">
    <location>
        <begin position="1711"/>
        <end position="1741"/>
    </location>
</feature>
<feature type="region of interest" description="Disordered" evidence="6">
    <location>
        <begin position="915"/>
        <end position="994"/>
    </location>
</feature>
<feature type="compositionally biased region" description="Basic and acidic residues" evidence="6">
    <location>
        <begin position="2083"/>
        <end position="2094"/>
    </location>
</feature>
<feature type="compositionally biased region" description="Polar residues" evidence="6">
    <location>
        <begin position="1632"/>
        <end position="1645"/>
    </location>
</feature>
<keyword evidence="5" id="KW-0539">Nucleus</keyword>
<protein>
    <submittedName>
        <fullName evidence="8">AP2 domain transcription factor AP2IV-5</fullName>
    </submittedName>
</protein>
<proteinExistence type="predicted"/>
<feature type="compositionally biased region" description="Basic and acidic residues" evidence="6">
    <location>
        <begin position="737"/>
        <end position="761"/>
    </location>
</feature>
<feature type="compositionally biased region" description="Basic and acidic residues" evidence="6">
    <location>
        <begin position="1945"/>
        <end position="1966"/>
    </location>
</feature>
<feature type="compositionally biased region" description="Basic and acidic residues" evidence="6">
    <location>
        <begin position="1468"/>
        <end position="1500"/>
    </location>
</feature>
<evidence type="ECO:0000256" key="6">
    <source>
        <dbReference type="SAM" id="MobiDB-lite"/>
    </source>
</evidence>
<evidence type="ECO:0000256" key="3">
    <source>
        <dbReference type="ARBA" id="ARBA00023125"/>
    </source>
</evidence>
<dbReference type="Pfam" id="PF00847">
    <property type="entry name" value="AP2"/>
    <property type="match status" value="1"/>
</dbReference>
<evidence type="ECO:0000313" key="8">
    <source>
        <dbReference type="EMBL" id="CEL72577.1"/>
    </source>
</evidence>
<evidence type="ECO:0000259" key="7">
    <source>
        <dbReference type="Pfam" id="PF00847"/>
    </source>
</evidence>
<reference evidence="8" key="1">
    <citation type="journal article" date="2015" name="PLoS ONE">
        <title>Comprehensive Evaluation of Toxoplasma gondii VEG and Neospora caninum LIV Genomes with Tachyzoite Stage Transcriptome and Proteome Defines Novel Transcript Features.</title>
        <authorList>
            <person name="Ramaprasad A."/>
            <person name="Mourier T."/>
            <person name="Naeem R."/>
            <person name="Malas T.B."/>
            <person name="Moussa E."/>
            <person name="Panigrahi A."/>
            <person name="Vermont S.J."/>
            <person name="Otto T.D."/>
            <person name="Wastling J."/>
            <person name="Pain A."/>
        </authorList>
    </citation>
    <scope>NUCLEOTIDE SEQUENCE</scope>
    <source>
        <strain evidence="8">VEG</strain>
    </source>
</reference>
<feature type="compositionally biased region" description="Acidic residues" evidence="6">
    <location>
        <begin position="2103"/>
        <end position="2118"/>
    </location>
</feature>
<feature type="compositionally biased region" description="Basic and acidic residues" evidence="6">
    <location>
        <begin position="931"/>
        <end position="948"/>
    </location>
</feature>
<feature type="region of interest" description="Disordered" evidence="6">
    <location>
        <begin position="384"/>
        <end position="407"/>
    </location>
</feature>
<feature type="region of interest" description="Disordered" evidence="6">
    <location>
        <begin position="693"/>
        <end position="764"/>
    </location>
</feature>
<evidence type="ECO:0000256" key="5">
    <source>
        <dbReference type="ARBA" id="ARBA00023242"/>
    </source>
</evidence>
<feature type="compositionally biased region" description="Basic and acidic residues" evidence="6">
    <location>
        <begin position="390"/>
        <end position="400"/>
    </location>
</feature>
<feature type="region of interest" description="Disordered" evidence="6">
    <location>
        <begin position="1218"/>
        <end position="1242"/>
    </location>
</feature>
<sequence length="2118" mass="226781">MQVDFPISLSVLEDSNNAVETRSASPTRVRIRANLSDVADQLLTERRRDTESYNPSPAPSGAPSCFGRGNETGIIFCEGEAGQTTAPLVNSSSLCKAPSENSDVARFSAEAQDHNIQTSVEDIREIRNTADFFRLPNFAPSVGTGGGHISTHGKASSSLPVSTIGSSFDSKQEGRNFLSENHPAERFCQEARNGEEVHGGDWQAHRRFPLSPLNALALPSCGDQSGGIVNSKEDKENCLLSTPLPRTNQVVVTGQPSAFDRKRGTLTISSETTKELTGSTTASSSSLPADCSASCSACGFAVLSATPEKPTVAVAENAGDTDSSFLSFSPLKELTNHRQPAVDAQVKASRHKSWIRGDLCEGGGKKANCTRSGGSDVVHLAVVPSGLSKQSEEKGTQKDEENQDEGDANRLNILRQLALDLIFAVSFLRPFGRAPSFVPLFTEQPSSKNRQTAPSLASSFHCVPSSSRVSSRASSASVAAASSSPDEVGALSVLCLQDAWKKPETATAFRQVCPTYALHAELVEKATDFRTLALYLLVCFGPLLQLLQCYVEQKVSAASPSFQNKTETRATHRQNEDDCFLTFDVHGECTGSRSTSEDYFADSERHEETEQVPTQLTGVLSDKLKGIGAILQVLIESTSTACSQALDAVCDALAVTEHTELQRLPHTLLSFVQKAPDSLSSCVARGSARVSSMEAGEEAAQCGGSQGKRNEEETRRPGMEEEGQESMNCEKASTNCDGDKHEEGKTREKTAGEGSEGDGRTEALQGSFHNSESAELISVPLWSGTAQEVLEQEHGHERRPISEEQQKLEEESENKETGNCESPSYAPRIEETLPTHDDECTHSWTDAAEQGEEKGNENRPGEGEKTPCETLPENLQWMAHQLATPLDNLRGEEEEEQLLRAQLSFPSFFRLPPASDASAPAAVPQSGEAEVLGHRRSEERNEQNRGDKGQGQTPEFIPAGGSCGKGRRLQGADEHELDIGARREDTTETERVRRRSETLAAELIHILENANYQKHLRAREKHQHSQLLVLLRKLQEQQTQDAGDRFVCSSTRGKNGVAEGHSGFFSTVPSCVYESPTLTGIPTRDTQSPLSSLYASRLASKRVSVSSSSGGMPVGSCTTTASAQASSGGPRTLANAYSPLSSTPPSPASSLLSPPQNLSSQQLVGSSADNLPSSPLLLPSSSLSIKQSAVPHRLANALSHIASSAMSGDSLLATKAEDAGPVRNAEREPSTVAFPSRAAPNGKPLGVFSGESTADQLSAVLTFASASAPRLTSVSAPEVGFETKRTGDEALPSLSFSGVHAVKGQQEVSSVEREDERFSSDSAPKGILRTAVQLFLRRQKSELAERVSAGDSAREWREGRGKAFRDEGLSQSHFASLSLPYSPPHCPFSTGQGSRVTSSTLSEPCSSHIPSLLGSCATHVASTETEEVTGTAGEQEGTGRDLHPDVFSFPSFSAFLSRVVAQAQEEDTQARREDHRRPREDGTERGHVGGDSERRPEDRKASRRAGGSNIEGVEADTKRVSNADQDDADEGRFFRNLALHLVRLSKREQEERHRGRASHLSETYSSADVGSTNTHTFSSSNACASTDRRSNPLSNSPSDTDRPGEATPSSCIGSTKLGSLGHRNRNDWHSDSGLQSVLSSLSTSGPGHALETPTSFFGSGGTPLTSSAFELSSRPSFGEEGDRNAASLPFSGGELPSHLLLYSSPEFRGQSTRRLAPSVPLSPFTDPTSQGATGGDSSRLGECTSALSPPLKDGGASRSVAGAVEGLLPFVGPPAGVSPFVGCRGLGGGDCRCGGPETGCLYRSGVSGVVYDKSGQKWTARWNEDGKQHKRTFAAAKYGFLNAKMRAEACRGEARERAAARARQATERSQQRRTDTSKGTRGIGGERDKSRFSCVAAPSCFQTGASLSVRSARACDEGERGREEPGAYVGKHLGVDPGAFPPTSAKHDSEAEGEEGEGRRDQECARETGNTATIPGQKTVKRELRVVTLEQLAAPPSLMEPAGRQAEARESEGSEEAKRMARDASSEIGKETEEDDKGVLTAVGRNECLAKAKNDAQTEVGKLDESRKEKRTKEDDDEAEASSLRESENNEGTKSKRRRKDGDEEWSVTDAEDDEEET</sequence>
<feature type="compositionally biased region" description="Basic and acidic residues" evidence="6">
    <location>
        <begin position="2048"/>
        <end position="2074"/>
    </location>
</feature>
<feature type="compositionally biased region" description="Low complexity" evidence="6">
    <location>
        <begin position="915"/>
        <end position="926"/>
    </location>
</feature>
<feature type="compositionally biased region" description="Low complexity" evidence="6">
    <location>
        <begin position="1105"/>
        <end position="1129"/>
    </location>
</feature>
<feature type="compositionally biased region" description="Basic and acidic residues" evidence="6">
    <location>
        <begin position="2006"/>
        <end position="2031"/>
    </location>
</feature>